<gene>
    <name evidence="4" type="ORF">NBG84_18575</name>
</gene>
<dbReference type="Pfam" id="PF02522">
    <property type="entry name" value="Antibiotic_NAT"/>
    <property type="match status" value="1"/>
</dbReference>
<sequence>MAESAARDRLVGSLRDCGVREGMTLLIHAALRATGLHADSLREALSEAVGPGGTLVTPAFTAENSDTSDAYRARVRGMTPEQAAAFRADMPAFDPASTPSQGMGRLAESIRTAPGAVRSTHPQTSFAAVGRRAQELLEDHFLTSHLGESSPLGALYRADAQVFMINVDFAVCTAFHLAEYRTKAPLRSYRCVVPLPDGGKEWTEYEDVQLDESDFSAIGAAFTWGVERNGQLGGTPARLFSIRAAVDHAVQWMTEKRP</sequence>
<protein>
    <submittedName>
        <fullName evidence="4">AAC(3) family N-acetyltransferase</fullName>
    </submittedName>
</protein>
<name>A0ABT0UPK7_9ACTN</name>
<dbReference type="SUPFAM" id="SSF110710">
    <property type="entry name" value="TTHA0583/YokD-like"/>
    <property type="match status" value="1"/>
</dbReference>
<evidence type="ECO:0000256" key="2">
    <source>
        <dbReference type="ARBA" id="ARBA00022679"/>
    </source>
</evidence>
<dbReference type="Proteomes" id="UP001431429">
    <property type="component" value="Unassembled WGS sequence"/>
</dbReference>
<dbReference type="PANTHER" id="PTHR11104:SF0">
    <property type="entry name" value="SPBETA PROPHAGE-DERIVED AMINOGLYCOSIDE N(3')-ACETYLTRANSFERASE-LIKE PROTEIN YOKD"/>
    <property type="match status" value="1"/>
</dbReference>
<keyword evidence="3" id="KW-0012">Acyltransferase</keyword>
<reference evidence="4" key="1">
    <citation type="submission" date="2022-06" db="EMBL/GenBank/DDBJ databases">
        <title>Genome public.</title>
        <authorList>
            <person name="Sun Q."/>
        </authorList>
    </citation>
    <scope>NUCLEOTIDE SEQUENCE</scope>
    <source>
        <strain evidence="4">CWNU-1</strain>
    </source>
</reference>
<dbReference type="InterPro" id="IPR003679">
    <property type="entry name" value="Amioglycoside_AcTrfase"/>
</dbReference>
<comment type="caution">
    <text evidence="4">The sequence shown here is derived from an EMBL/GenBank/DDBJ whole genome shotgun (WGS) entry which is preliminary data.</text>
</comment>
<keyword evidence="2" id="KW-0808">Transferase</keyword>
<evidence type="ECO:0000313" key="4">
    <source>
        <dbReference type="EMBL" id="MCM2390272.1"/>
    </source>
</evidence>
<dbReference type="RefSeq" id="WP_250920613.1">
    <property type="nucleotide sequence ID" value="NZ_JAMQAW010000024.1"/>
</dbReference>
<dbReference type="PANTHER" id="PTHR11104">
    <property type="entry name" value="AMINOGLYCOSIDE N3-ACETYLTRANSFERASE"/>
    <property type="match status" value="1"/>
</dbReference>
<organism evidence="4 5">
    <name type="scientific">Streptomyces albipurpureus</name>
    <dbReference type="NCBI Taxonomy" id="2897419"/>
    <lineage>
        <taxon>Bacteria</taxon>
        <taxon>Bacillati</taxon>
        <taxon>Actinomycetota</taxon>
        <taxon>Actinomycetes</taxon>
        <taxon>Kitasatosporales</taxon>
        <taxon>Streptomycetaceae</taxon>
        <taxon>Streptomyces</taxon>
    </lineage>
</organism>
<dbReference type="InterPro" id="IPR028345">
    <property type="entry name" value="Antibiotic_NAT-like"/>
</dbReference>
<accession>A0ABT0UPK7</accession>
<evidence type="ECO:0000256" key="1">
    <source>
        <dbReference type="ARBA" id="ARBA00006383"/>
    </source>
</evidence>
<evidence type="ECO:0000313" key="5">
    <source>
        <dbReference type="Proteomes" id="UP001431429"/>
    </source>
</evidence>
<comment type="similarity">
    <text evidence="1">Belongs to the antibiotic N-acetyltransferase family.</text>
</comment>
<evidence type="ECO:0000256" key="3">
    <source>
        <dbReference type="ARBA" id="ARBA00023315"/>
    </source>
</evidence>
<proteinExistence type="inferred from homology"/>
<keyword evidence="5" id="KW-1185">Reference proteome</keyword>
<dbReference type="EMBL" id="JAMQAW010000024">
    <property type="protein sequence ID" value="MCM2390272.1"/>
    <property type="molecule type" value="Genomic_DNA"/>
</dbReference>